<gene>
    <name evidence="2" type="ORF">SS37A_22880</name>
</gene>
<protein>
    <submittedName>
        <fullName evidence="2">Uncharacterized protein</fullName>
    </submittedName>
</protein>
<evidence type="ECO:0000313" key="2">
    <source>
        <dbReference type="EMBL" id="BDV34759.1"/>
    </source>
</evidence>
<feature type="compositionally biased region" description="Gly residues" evidence="1">
    <location>
        <begin position="69"/>
        <end position="79"/>
    </location>
</feature>
<accession>A0ABM8E9T2</accession>
<evidence type="ECO:0000313" key="3">
    <source>
        <dbReference type="Proteomes" id="UP001317629"/>
    </source>
</evidence>
<feature type="region of interest" description="Disordered" evidence="1">
    <location>
        <begin position="52"/>
        <end position="79"/>
    </location>
</feature>
<sequence length="79" mass="8569">MDRHLAIELRIDDEIRAQYVADDDFGRLRDREIGQIEGYALFVNRIGWAGPPSARADKPAGALGDKGPPIGGSGPQQPL</sequence>
<proteinExistence type="predicted"/>
<keyword evidence="3" id="KW-1185">Reference proteome</keyword>
<reference evidence="2 3" key="1">
    <citation type="journal article" date="2023" name="Int. J. Syst. Evol. Microbiol.">
        <title>Methylocystis iwaonis sp. nov., a type II methane-oxidizing bacterium from surface soil of a rice paddy field in Japan, and emended description of the genus Methylocystis (ex Whittenbury et al. 1970) Bowman et al. 1993.</title>
        <authorList>
            <person name="Kaise H."/>
            <person name="Sawadogo J.B."/>
            <person name="Alam M.S."/>
            <person name="Ueno C."/>
            <person name="Dianou D."/>
            <person name="Shinjo R."/>
            <person name="Asakawa S."/>
        </authorList>
    </citation>
    <scope>NUCLEOTIDE SEQUENCE [LARGE SCALE GENOMIC DNA]</scope>
    <source>
        <strain evidence="2 3">SS37A-Re</strain>
    </source>
</reference>
<dbReference type="Proteomes" id="UP001317629">
    <property type="component" value="Chromosome"/>
</dbReference>
<dbReference type="EMBL" id="AP027142">
    <property type="protein sequence ID" value="BDV34759.1"/>
    <property type="molecule type" value="Genomic_DNA"/>
</dbReference>
<evidence type="ECO:0000256" key="1">
    <source>
        <dbReference type="SAM" id="MobiDB-lite"/>
    </source>
</evidence>
<name>A0ABM8E9T2_9HYPH</name>
<organism evidence="2 3">
    <name type="scientific">Methylocystis iwaonis</name>
    <dbReference type="NCBI Taxonomy" id="2885079"/>
    <lineage>
        <taxon>Bacteria</taxon>
        <taxon>Pseudomonadati</taxon>
        <taxon>Pseudomonadota</taxon>
        <taxon>Alphaproteobacteria</taxon>
        <taxon>Hyphomicrobiales</taxon>
        <taxon>Methylocystaceae</taxon>
        <taxon>Methylocystis</taxon>
    </lineage>
</organism>